<reference evidence="1 3" key="1">
    <citation type="journal article" date="2019" name="Nat. Ecol. Evol.">
        <title>Megaphylogeny resolves global patterns of mushroom evolution.</title>
        <authorList>
            <person name="Varga T."/>
            <person name="Krizsan K."/>
            <person name="Foldi C."/>
            <person name="Dima B."/>
            <person name="Sanchez-Garcia M."/>
            <person name="Sanchez-Ramirez S."/>
            <person name="Szollosi G.J."/>
            <person name="Szarkandi J.G."/>
            <person name="Papp V."/>
            <person name="Albert L."/>
            <person name="Andreopoulos W."/>
            <person name="Angelini C."/>
            <person name="Antonin V."/>
            <person name="Barry K.W."/>
            <person name="Bougher N.L."/>
            <person name="Buchanan P."/>
            <person name="Buyck B."/>
            <person name="Bense V."/>
            <person name="Catcheside P."/>
            <person name="Chovatia M."/>
            <person name="Cooper J."/>
            <person name="Damon W."/>
            <person name="Desjardin D."/>
            <person name="Finy P."/>
            <person name="Geml J."/>
            <person name="Haridas S."/>
            <person name="Hughes K."/>
            <person name="Justo A."/>
            <person name="Karasinski D."/>
            <person name="Kautmanova I."/>
            <person name="Kiss B."/>
            <person name="Kocsube S."/>
            <person name="Kotiranta H."/>
            <person name="LaButti K.M."/>
            <person name="Lechner B.E."/>
            <person name="Liimatainen K."/>
            <person name="Lipzen A."/>
            <person name="Lukacs Z."/>
            <person name="Mihaltcheva S."/>
            <person name="Morgado L.N."/>
            <person name="Niskanen T."/>
            <person name="Noordeloos M.E."/>
            <person name="Ohm R.A."/>
            <person name="Ortiz-Santana B."/>
            <person name="Ovrebo C."/>
            <person name="Racz N."/>
            <person name="Riley R."/>
            <person name="Savchenko A."/>
            <person name="Shiryaev A."/>
            <person name="Soop K."/>
            <person name="Spirin V."/>
            <person name="Szebenyi C."/>
            <person name="Tomsovsky M."/>
            <person name="Tulloss R.E."/>
            <person name="Uehling J."/>
            <person name="Grigoriev I.V."/>
            <person name="Vagvolgyi C."/>
            <person name="Papp T."/>
            <person name="Martin F.M."/>
            <person name="Miettinen O."/>
            <person name="Hibbett D.S."/>
            <person name="Nagy L.G."/>
        </authorList>
    </citation>
    <scope>NUCLEOTIDE SEQUENCE [LARGE SCALE GENOMIC DNA]</scope>
    <source>
        <strain evidence="1 3">FP101781</strain>
    </source>
</reference>
<name>A0A4Y7RIS7_COPMI</name>
<organism evidence="1 3">
    <name type="scientific">Coprinellus micaceus</name>
    <name type="common">Glistening ink-cap mushroom</name>
    <name type="synonym">Coprinus micaceus</name>
    <dbReference type="NCBI Taxonomy" id="71717"/>
    <lineage>
        <taxon>Eukaryota</taxon>
        <taxon>Fungi</taxon>
        <taxon>Dikarya</taxon>
        <taxon>Basidiomycota</taxon>
        <taxon>Agaricomycotina</taxon>
        <taxon>Agaricomycetes</taxon>
        <taxon>Agaricomycetidae</taxon>
        <taxon>Agaricales</taxon>
        <taxon>Agaricineae</taxon>
        <taxon>Psathyrellaceae</taxon>
        <taxon>Coprinellus</taxon>
    </lineage>
</organism>
<evidence type="ECO:0000313" key="3">
    <source>
        <dbReference type="Proteomes" id="UP000298030"/>
    </source>
</evidence>
<evidence type="ECO:0000313" key="1">
    <source>
        <dbReference type="EMBL" id="TEB08895.1"/>
    </source>
</evidence>
<dbReference type="EMBL" id="QPFP01000067">
    <property type="protein sequence ID" value="TEB24445.1"/>
    <property type="molecule type" value="Genomic_DNA"/>
</dbReference>
<proteinExistence type="predicted"/>
<accession>A0A4Y7RIS7</accession>
<evidence type="ECO:0000313" key="2">
    <source>
        <dbReference type="EMBL" id="TEB24445.1"/>
    </source>
</evidence>
<gene>
    <name evidence="2" type="ORF">FA13DRAFT_1714730</name>
    <name evidence="1" type="ORF">FA13DRAFT_1722727</name>
</gene>
<dbReference type="Proteomes" id="UP000298030">
    <property type="component" value="Unassembled WGS sequence"/>
</dbReference>
<dbReference type="EMBL" id="QPFP01000535">
    <property type="protein sequence ID" value="TEB08895.1"/>
    <property type="molecule type" value="Genomic_DNA"/>
</dbReference>
<comment type="caution">
    <text evidence="1">The sequence shown here is derived from an EMBL/GenBank/DDBJ whole genome shotgun (WGS) entry which is preliminary data.</text>
</comment>
<dbReference type="AlphaFoldDB" id="A0A4Y7RIS7"/>
<protein>
    <submittedName>
        <fullName evidence="1">Uncharacterized protein</fullName>
    </submittedName>
</protein>
<keyword evidence="3" id="KW-1185">Reference proteome</keyword>
<sequence length="300" mass="34029">MWVRRESMGGVIEGEGREGGCGEISVAFRRGSSGENTPFRRDPARRPAFVFTPLRFLFTHRLSERAPCEAWRRFKKVVEGRKRKTVGGDLRARRDDGVLVGWRAAVEGRYEGRIKVLGFECAALALHWRSLPALRCRERSKQLGYKSGRTWAVERQALDLRFHEHLPFVENFVYGKARWKGDGYRILLQTYVEQLRIGLLRSREFPCVAIVCSTSPQGGCFRCGVGFCLFKSSYVSCLTASARGARHVVPDFLDVVVSSIPSARRMTCSERFDIKHQGVVDTRDEERCDSPLGFAGSWDV</sequence>